<accession>A0ABR2MZP0</accession>
<dbReference type="Proteomes" id="UP001412067">
    <property type="component" value="Unassembled WGS sequence"/>
</dbReference>
<protein>
    <submittedName>
        <fullName evidence="2">GDSL esterase/lipase</fullName>
    </submittedName>
</protein>
<proteinExistence type="predicted"/>
<gene>
    <name evidence="2" type="ORF">KSP40_PGU009444</name>
</gene>
<feature type="region of interest" description="Disordered" evidence="1">
    <location>
        <begin position="41"/>
        <end position="66"/>
    </location>
</feature>
<keyword evidence="3" id="KW-1185">Reference proteome</keyword>
<evidence type="ECO:0000313" key="3">
    <source>
        <dbReference type="Proteomes" id="UP001412067"/>
    </source>
</evidence>
<organism evidence="2 3">
    <name type="scientific">Platanthera guangdongensis</name>
    <dbReference type="NCBI Taxonomy" id="2320717"/>
    <lineage>
        <taxon>Eukaryota</taxon>
        <taxon>Viridiplantae</taxon>
        <taxon>Streptophyta</taxon>
        <taxon>Embryophyta</taxon>
        <taxon>Tracheophyta</taxon>
        <taxon>Spermatophyta</taxon>
        <taxon>Magnoliopsida</taxon>
        <taxon>Liliopsida</taxon>
        <taxon>Asparagales</taxon>
        <taxon>Orchidaceae</taxon>
        <taxon>Orchidoideae</taxon>
        <taxon>Orchideae</taxon>
        <taxon>Orchidinae</taxon>
        <taxon>Platanthera</taxon>
    </lineage>
</organism>
<evidence type="ECO:0000256" key="1">
    <source>
        <dbReference type="SAM" id="MobiDB-lite"/>
    </source>
</evidence>
<comment type="caution">
    <text evidence="2">The sequence shown here is derived from an EMBL/GenBank/DDBJ whole genome shotgun (WGS) entry which is preliminary data.</text>
</comment>
<dbReference type="EMBL" id="JBBWWR010000003">
    <property type="protein sequence ID" value="KAK8969660.1"/>
    <property type="molecule type" value="Genomic_DNA"/>
</dbReference>
<sequence>MDPLYFSGNGEDLIFITLGGNDFGSIWFGVLPLRLEANAAGRRKSPSPSDSNTPFQFHPPDRSATAKPNEAFINNYYLPSFTLRSLQYSLPDYVRYVVYSSLNTRRSSW</sequence>
<name>A0ABR2MZP0_9ASPA</name>
<reference evidence="2 3" key="1">
    <citation type="journal article" date="2022" name="Nat. Plants">
        <title>Genomes of leafy and leafless Platanthera orchids illuminate the evolution of mycoheterotrophy.</title>
        <authorList>
            <person name="Li M.H."/>
            <person name="Liu K.W."/>
            <person name="Li Z."/>
            <person name="Lu H.C."/>
            <person name="Ye Q.L."/>
            <person name="Zhang D."/>
            <person name="Wang J.Y."/>
            <person name="Li Y.F."/>
            <person name="Zhong Z.M."/>
            <person name="Liu X."/>
            <person name="Yu X."/>
            <person name="Liu D.K."/>
            <person name="Tu X.D."/>
            <person name="Liu B."/>
            <person name="Hao Y."/>
            <person name="Liao X.Y."/>
            <person name="Jiang Y.T."/>
            <person name="Sun W.H."/>
            <person name="Chen J."/>
            <person name="Chen Y.Q."/>
            <person name="Ai Y."/>
            <person name="Zhai J.W."/>
            <person name="Wu S.S."/>
            <person name="Zhou Z."/>
            <person name="Hsiao Y.Y."/>
            <person name="Wu W.L."/>
            <person name="Chen Y.Y."/>
            <person name="Lin Y.F."/>
            <person name="Hsu J.L."/>
            <person name="Li C.Y."/>
            <person name="Wang Z.W."/>
            <person name="Zhao X."/>
            <person name="Zhong W.Y."/>
            <person name="Ma X.K."/>
            <person name="Ma L."/>
            <person name="Huang J."/>
            <person name="Chen G.Z."/>
            <person name="Huang M.Z."/>
            <person name="Huang L."/>
            <person name="Peng D.H."/>
            <person name="Luo Y.B."/>
            <person name="Zou S.Q."/>
            <person name="Chen S.P."/>
            <person name="Lan S."/>
            <person name="Tsai W.C."/>
            <person name="Van de Peer Y."/>
            <person name="Liu Z.J."/>
        </authorList>
    </citation>
    <scope>NUCLEOTIDE SEQUENCE [LARGE SCALE GENOMIC DNA]</scope>
    <source>
        <strain evidence="2">Lor288</strain>
    </source>
</reference>
<evidence type="ECO:0000313" key="2">
    <source>
        <dbReference type="EMBL" id="KAK8969660.1"/>
    </source>
</evidence>
<feature type="compositionally biased region" description="Polar residues" evidence="1">
    <location>
        <begin position="46"/>
        <end position="55"/>
    </location>
</feature>